<dbReference type="Proteomes" id="UP001501565">
    <property type="component" value="Unassembled WGS sequence"/>
</dbReference>
<proteinExistence type="predicted"/>
<comment type="caution">
    <text evidence="1">The sequence shown here is derived from an EMBL/GenBank/DDBJ whole genome shotgun (WGS) entry which is preliminary data.</text>
</comment>
<protein>
    <submittedName>
        <fullName evidence="1">Uncharacterized protein</fullName>
    </submittedName>
</protein>
<organism evidence="1 2">
    <name type="scientific">Litoribacillus peritrichatus</name>
    <dbReference type="NCBI Taxonomy" id="718191"/>
    <lineage>
        <taxon>Bacteria</taxon>
        <taxon>Pseudomonadati</taxon>
        <taxon>Pseudomonadota</taxon>
        <taxon>Gammaproteobacteria</taxon>
        <taxon>Oceanospirillales</taxon>
        <taxon>Oceanospirillaceae</taxon>
        <taxon>Litoribacillus</taxon>
    </lineage>
</organism>
<keyword evidence="2" id="KW-1185">Reference proteome</keyword>
<dbReference type="RefSeq" id="WP_344798786.1">
    <property type="nucleotide sequence ID" value="NZ_BAABBN010000007.1"/>
</dbReference>
<reference evidence="2" key="1">
    <citation type="journal article" date="2019" name="Int. J. Syst. Evol. Microbiol.">
        <title>The Global Catalogue of Microorganisms (GCM) 10K type strain sequencing project: providing services to taxonomists for standard genome sequencing and annotation.</title>
        <authorList>
            <consortium name="The Broad Institute Genomics Platform"/>
            <consortium name="The Broad Institute Genome Sequencing Center for Infectious Disease"/>
            <person name="Wu L."/>
            <person name="Ma J."/>
        </authorList>
    </citation>
    <scope>NUCLEOTIDE SEQUENCE [LARGE SCALE GENOMIC DNA]</scope>
    <source>
        <strain evidence="2">JCM 17551</strain>
    </source>
</reference>
<name>A0ABP7MPQ7_9GAMM</name>
<evidence type="ECO:0000313" key="2">
    <source>
        <dbReference type="Proteomes" id="UP001501565"/>
    </source>
</evidence>
<dbReference type="EMBL" id="BAABBN010000007">
    <property type="protein sequence ID" value="GAA3927124.1"/>
    <property type="molecule type" value="Genomic_DNA"/>
</dbReference>
<sequence length="103" mass="12256">MTKEYFLPPAFFNEIEVFAKKEGLIEVLNVTNKHTNGTIFLEPWECKILLNIAKFWRLKAELNFPFWDAEHPHYNPEHEEAFFDAQEETWGKIAMTFPETPDH</sequence>
<accession>A0ABP7MPQ7</accession>
<gene>
    <name evidence="1" type="ORF">GCM10022277_24150</name>
</gene>
<evidence type="ECO:0000313" key="1">
    <source>
        <dbReference type="EMBL" id="GAA3927124.1"/>
    </source>
</evidence>